<dbReference type="RefSeq" id="WP_213165381.1">
    <property type="nucleotide sequence ID" value="NZ_CP058559.1"/>
</dbReference>
<evidence type="ECO:0000313" key="1">
    <source>
        <dbReference type="EMBL" id="QNO15017.1"/>
    </source>
</evidence>
<accession>A0A7G9W8K5</accession>
<name>A0A7G9W8K5_ALKCA</name>
<keyword evidence="2" id="KW-1185">Reference proteome</keyword>
<dbReference type="Pfam" id="PF03698">
    <property type="entry name" value="UPF0180"/>
    <property type="match status" value="1"/>
</dbReference>
<dbReference type="Proteomes" id="UP000516160">
    <property type="component" value="Chromosome"/>
</dbReference>
<sequence length="79" mass="8825">MRIIAVEDGLDKFKEGLEKAGYKTVDLSQNFVNPIAIVVSGMDDNLMGMETITNEIPVINCEGMSVEQVVREIKNRMVH</sequence>
<dbReference type="EMBL" id="CP058559">
    <property type="protein sequence ID" value="QNO15017.1"/>
    <property type="molecule type" value="Genomic_DNA"/>
</dbReference>
<dbReference type="InterPro" id="IPR005370">
    <property type="entry name" value="UPF0180"/>
</dbReference>
<proteinExistence type="predicted"/>
<dbReference type="KEGG" id="acae:HYG86_09675"/>
<organism evidence="1 2">
    <name type="scientific">Alkalicella caledoniensis</name>
    <dbReference type="NCBI Taxonomy" id="2731377"/>
    <lineage>
        <taxon>Bacteria</taxon>
        <taxon>Bacillati</taxon>
        <taxon>Bacillota</taxon>
        <taxon>Clostridia</taxon>
        <taxon>Eubacteriales</taxon>
        <taxon>Proteinivoracaceae</taxon>
        <taxon>Alkalicella</taxon>
    </lineage>
</organism>
<protein>
    <submittedName>
        <fullName evidence="1">YkuS family protein</fullName>
    </submittedName>
</protein>
<reference evidence="1 2" key="1">
    <citation type="submission" date="2020-07" db="EMBL/GenBank/DDBJ databases">
        <title>Alkalicella. sp. LB2 genome.</title>
        <authorList>
            <person name="Postec A."/>
            <person name="Quemeneur M."/>
        </authorList>
    </citation>
    <scope>NUCLEOTIDE SEQUENCE [LARGE SCALE GENOMIC DNA]</scope>
    <source>
        <strain evidence="1 2">LB2</strain>
    </source>
</reference>
<dbReference type="AlphaFoldDB" id="A0A7G9W8K5"/>
<evidence type="ECO:0000313" key="2">
    <source>
        <dbReference type="Proteomes" id="UP000516160"/>
    </source>
</evidence>
<gene>
    <name evidence="1" type="ORF">HYG86_09675</name>
</gene>